<dbReference type="Pfam" id="PF00730">
    <property type="entry name" value="HhH-GPD"/>
    <property type="match status" value="1"/>
</dbReference>
<keyword evidence="3" id="KW-0227">DNA damage</keyword>
<evidence type="ECO:0000256" key="2">
    <source>
        <dbReference type="ARBA" id="ARBA00012000"/>
    </source>
</evidence>
<dbReference type="EMBL" id="JAUTXY010000005">
    <property type="protein sequence ID" value="MEE2058364.1"/>
    <property type="molecule type" value="Genomic_DNA"/>
</dbReference>
<sequence length="290" mass="30489">MTTLRLPLTPPFAASAMLDALRSHTVAGYERHDAQTRTHSRAVGGRGGPAVVSVTFGDDPEAAHLTARIDATDNRDVAELERCITAWLDLDAESAAIDAVLGTDPLLAPFVSARPGLRVLGATDWFATAVQTVIGQQVSLAAAATFTSRLVAAYGEPASAGLRCFPTPQRLAGVDPDELKATVRVTGARSRTVHALATAAADGLDATPTADFRTELLALPGIGPWTVDYLSLRALGDRDAYPSGDLVLRRALGGITAGEATTRAEPWRPWRAYAVSHLWASAAYSRGLGP</sequence>
<dbReference type="Gene3D" id="3.30.310.20">
    <property type="entry name" value="DNA-3-methyladenine glycosylase AlkA, N-terminal domain"/>
    <property type="match status" value="1"/>
</dbReference>
<accession>A0ABU7LAN7</accession>
<dbReference type="SMART" id="SM00478">
    <property type="entry name" value="ENDO3c"/>
    <property type="match status" value="1"/>
</dbReference>
<dbReference type="SUPFAM" id="SSF55945">
    <property type="entry name" value="TATA-box binding protein-like"/>
    <property type="match status" value="1"/>
</dbReference>
<dbReference type="InterPro" id="IPR011257">
    <property type="entry name" value="DNA_glycosylase"/>
</dbReference>
<dbReference type="Proteomes" id="UP001336020">
    <property type="component" value="Unassembled WGS sequence"/>
</dbReference>
<evidence type="ECO:0000256" key="1">
    <source>
        <dbReference type="ARBA" id="ARBA00000086"/>
    </source>
</evidence>
<name>A0ABU7LAN7_9NOCA</name>
<reference evidence="7 8" key="1">
    <citation type="submission" date="2023-07" db="EMBL/GenBank/DDBJ databases">
        <authorList>
            <person name="Girao M."/>
            <person name="Carvalho M.F."/>
        </authorList>
    </citation>
    <scope>NUCLEOTIDE SEQUENCE [LARGE SCALE GENOMIC DNA]</scope>
    <source>
        <strain evidence="7 8">YIM65754</strain>
    </source>
</reference>
<dbReference type="InterPro" id="IPR003265">
    <property type="entry name" value="HhH-GPD_domain"/>
</dbReference>
<dbReference type="PANTHER" id="PTHR43003">
    <property type="entry name" value="DNA-3-METHYLADENINE GLYCOSYLASE"/>
    <property type="match status" value="1"/>
</dbReference>
<dbReference type="Gene3D" id="1.10.1670.10">
    <property type="entry name" value="Helix-hairpin-Helix base-excision DNA repair enzymes (C-terminal)"/>
    <property type="match status" value="1"/>
</dbReference>
<dbReference type="Gene3D" id="1.10.340.30">
    <property type="entry name" value="Hypothetical protein, domain 2"/>
    <property type="match status" value="1"/>
</dbReference>
<evidence type="ECO:0000313" key="7">
    <source>
        <dbReference type="EMBL" id="MEE2058364.1"/>
    </source>
</evidence>
<dbReference type="InterPro" id="IPR023170">
    <property type="entry name" value="HhH_base_excis_C"/>
</dbReference>
<dbReference type="Pfam" id="PF06029">
    <property type="entry name" value="AlkA_N"/>
    <property type="match status" value="1"/>
</dbReference>
<dbReference type="InterPro" id="IPR051912">
    <property type="entry name" value="Alkylbase_DNA_Glycosylase/TA"/>
</dbReference>
<keyword evidence="4" id="KW-0234">DNA repair</keyword>
<keyword evidence="8" id="KW-1185">Reference proteome</keyword>
<dbReference type="SMART" id="SM01009">
    <property type="entry name" value="AlkA_N"/>
    <property type="match status" value="1"/>
</dbReference>
<dbReference type="CDD" id="cd00056">
    <property type="entry name" value="ENDO3c"/>
    <property type="match status" value="1"/>
</dbReference>
<evidence type="ECO:0000256" key="4">
    <source>
        <dbReference type="ARBA" id="ARBA00023204"/>
    </source>
</evidence>
<comment type="caution">
    <text evidence="7">The sequence shown here is derived from an EMBL/GenBank/DDBJ whole genome shotgun (WGS) entry which is preliminary data.</text>
</comment>
<proteinExistence type="predicted"/>
<organism evidence="7 8">
    <name type="scientific">Rhodococcus artemisiae</name>
    <dbReference type="NCBI Taxonomy" id="714159"/>
    <lineage>
        <taxon>Bacteria</taxon>
        <taxon>Bacillati</taxon>
        <taxon>Actinomycetota</taxon>
        <taxon>Actinomycetes</taxon>
        <taxon>Mycobacteriales</taxon>
        <taxon>Nocardiaceae</taxon>
        <taxon>Rhodococcus</taxon>
    </lineage>
</organism>
<feature type="domain" description="HhH-GPD" evidence="5">
    <location>
        <begin position="134"/>
        <end position="283"/>
    </location>
</feature>
<dbReference type="RefSeq" id="WP_330133613.1">
    <property type="nucleotide sequence ID" value="NZ_JAUTXY010000005.1"/>
</dbReference>
<dbReference type="EC" id="3.2.2.21" evidence="2"/>
<dbReference type="InterPro" id="IPR037046">
    <property type="entry name" value="AlkA_N_sf"/>
</dbReference>
<evidence type="ECO:0000259" key="5">
    <source>
        <dbReference type="SMART" id="SM00478"/>
    </source>
</evidence>
<evidence type="ECO:0000313" key="8">
    <source>
        <dbReference type="Proteomes" id="UP001336020"/>
    </source>
</evidence>
<protein>
    <recommendedName>
        <fullName evidence="2">DNA-3-methyladenine glycosylase II</fullName>
        <ecNumber evidence="2">3.2.2.21</ecNumber>
    </recommendedName>
</protein>
<evidence type="ECO:0000256" key="3">
    <source>
        <dbReference type="ARBA" id="ARBA00022763"/>
    </source>
</evidence>
<evidence type="ECO:0000259" key="6">
    <source>
        <dbReference type="SMART" id="SM01009"/>
    </source>
</evidence>
<gene>
    <name evidence="7" type="ORF">Q7514_12615</name>
</gene>
<comment type="catalytic activity">
    <reaction evidence="1">
        <text>Hydrolysis of alkylated DNA, releasing 3-methyladenine, 3-methylguanine, 7-methylguanine and 7-methyladenine.</text>
        <dbReference type="EC" id="3.2.2.21"/>
    </reaction>
</comment>
<dbReference type="SUPFAM" id="SSF48150">
    <property type="entry name" value="DNA-glycosylase"/>
    <property type="match status" value="1"/>
</dbReference>
<dbReference type="InterPro" id="IPR010316">
    <property type="entry name" value="AlkA_N"/>
</dbReference>
<feature type="domain" description="DNA-3-methyladenine glycosylase AlkA N-terminal" evidence="6">
    <location>
        <begin position="3"/>
        <end position="124"/>
    </location>
</feature>
<dbReference type="PANTHER" id="PTHR43003:SF13">
    <property type="entry name" value="DNA-3-METHYLADENINE GLYCOSYLASE 2"/>
    <property type="match status" value="1"/>
</dbReference>